<feature type="region of interest" description="Disordered" evidence="1">
    <location>
        <begin position="1"/>
        <end position="116"/>
    </location>
</feature>
<dbReference type="EMBL" id="BSXT01000726">
    <property type="protein sequence ID" value="GMF33098.1"/>
    <property type="molecule type" value="Genomic_DNA"/>
</dbReference>
<comment type="caution">
    <text evidence="2">The sequence shown here is derived from an EMBL/GenBank/DDBJ whole genome shotgun (WGS) entry which is preliminary data.</text>
</comment>
<evidence type="ECO:0000256" key="1">
    <source>
        <dbReference type="SAM" id="MobiDB-lite"/>
    </source>
</evidence>
<name>A0A9W7CHC5_9STRA</name>
<gene>
    <name evidence="2" type="ORF">Pfra01_000808200</name>
</gene>
<dbReference type="OrthoDB" id="128588at2759"/>
<dbReference type="Proteomes" id="UP001165121">
    <property type="component" value="Unassembled WGS sequence"/>
</dbReference>
<keyword evidence="3" id="KW-1185">Reference proteome</keyword>
<dbReference type="AlphaFoldDB" id="A0A9W7CHC5"/>
<sequence>MECQSSRRLSQHDYDDDESDQSREAYSDSEEGSDHDYIDTGFADEKRRGRNAREDSTRPQKNSTRTQWSSARPQGSSTVQWNSAIQPADTTSRASRFTDRRDNYGRRGNSSERPQYGPCAACGGQGHSVHFCHKRCKFCQQVHDVGRCELFQRYERLANFVAENVDESKLPDDLQDLYAPSNLTSAARQH</sequence>
<reference evidence="2" key="1">
    <citation type="submission" date="2023-04" db="EMBL/GenBank/DDBJ databases">
        <title>Phytophthora fragariaefolia NBRC 109709.</title>
        <authorList>
            <person name="Ichikawa N."/>
            <person name="Sato H."/>
            <person name="Tonouchi N."/>
        </authorList>
    </citation>
    <scope>NUCLEOTIDE SEQUENCE</scope>
    <source>
        <strain evidence="2">NBRC 109709</strain>
    </source>
</reference>
<evidence type="ECO:0000313" key="3">
    <source>
        <dbReference type="Proteomes" id="UP001165121"/>
    </source>
</evidence>
<feature type="compositionally biased region" description="Basic and acidic residues" evidence="1">
    <location>
        <begin position="96"/>
        <end position="105"/>
    </location>
</feature>
<accession>A0A9W7CHC5</accession>
<proteinExistence type="predicted"/>
<organism evidence="2 3">
    <name type="scientific">Phytophthora fragariaefolia</name>
    <dbReference type="NCBI Taxonomy" id="1490495"/>
    <lineage>
        <taxon>Eukaryota</taxon>
        <taxon>Sar</taxon>
        <taxon>Stramenopiles</taxon>
        <taxon>Oomycota</taxon>
        <taxon>Peronosporomycetes</taxon>
        <taxon>Peronosporales</taxon>
        <taxon>Peronosporaceae</taxon>
        <taxon>Phytophthora</taxon>
    </lineage>
</organism>
<feature type="compositionally biased region" description="Polar residues" evidence="1">
    <location>
        <begin position="59"/>
        <end position="95"/>
    </location>
</feature>
<feature type="compositionally biased region" description="Basic and acidic residues" evidence="1">
    <location>
        <begin position="20"/>
        <end position="58"/>
    </location>
</feature>
<evidence type="ECO:0000313" key="2">
    <source>
        <dbReference type="EMBL" id="GMF33098.1"/>
    </source>
</evidence>
<protein>
    <submittedName>
        <fullName evidence="2">Unnamed protein product</fullName>
    </submittedName>
</protein>